<sequence length="119" mass="13378">MITLHIENTIADYDAWKAAFDRYDRARRDHHVLAYRISRPVDDPATVHIDLDFDTREDATAFVQVLEKIWQTPLSAGVSSTHAVPELRTLEEATAQPPLMSTPSPEAVQAMKANHAQVD</sequence>
<keyword evidence="3" id="KW-1185">Reference proteome</keyword>
<evidence type="ECO:0000256" key="1">
    <source>
        <dbReference type="SAM" id="MobiDB-lite"/>
    </source>
</evidence>
<dbReference type="EMBL" id="SJJZ01000001">
    <property type="protein sequence ID" value="TCC09888.1"/>
    <property type="molecule type" value="Genomic_DNA"/>
</dbReference>
<evidence type="ECO:0000313" key="3">
    <source>
        <dbReference type="Proteomes" id="UP000292346"/>
    </source>
</evidence>
<reference evidence="2 3" key="1">
    <citation type="submission" date="2019-02" db="EMBL/GenBank/DDBJ databases">
        <title>Kribbella capetownensis sp. nov. and Kribbella speibonae sp. nov., isolated from soil.</title>
        <authorList>
            <person name="Curtis S.M."/>
            <person name="Norton I."/>
            <person name="Everest G.J."/>
            <person name="Meyers P.R."/>
        </authorList>
    </citation>
    <scope>NUCLEOTIDE SEQUENCE [LARGE SCALE GENOMIC DNA]</scope>
    <source>
        <strain evidence="2 3">KCTC 29219</strain>
    </source>
</reference>
<dbReference type="RefSeq" id="WP_131334316.1">
    <property type="nucleotide sequence ID" value="NZ_SJJZ01000001.1"/>
</dbReference>
<dbReference type="AlphaFoldDB" id="A0A4R0HID0"/>
<name>A0A4R0HID0_9ACTN</name>
<organism evidence="2 3">
    <name type="scientific">Kribbella soli</name>
    <dbReference type="NCBI Taxonomy" id="1124743"/>
    <lineage>
        <taxon>Bacteria</taxon>
        <taxon>Bacillati</taxon>
        <taxon>Actinomycetota</taxon>
        <taxon>Actinomycetes</taxon>
        <taxon>Propionibacteriales</taxon>
        <taxon>Kribbellaceae</taxon>
        <taxon>Kribbella</taxon>
    </lineage>
</organism>
<feature type="region of interest" description="Disordered" evidence="1">
    <location>
        <begin position="92"/>
        <end position="119"/>
    </location>
</feature>
<evidence type="ECO:0000313" key="2">
    <source>
        <dbReference type="EMBL" id="TCC09888.1"/>
    </source>
</evidence>
<evidence type="ECO:0008006" key="4">
    <source>
        <dbReference type="Google" id="ProtNLM"/>
    </source>
</evidence>
<proteinExistence type="predicted"/>
<protein>
    <recommendedName>
        <fullName evidence="4">Cyclase</fullName>
    </recommendedName>
</protein>
<dbReference type="OrthoDB" id="4578588at2"/>
<accession>A0A4R0HID0</accession>
<dbReference type="Proteomes" id="UP000292346">
    <property type="component" value="Unassembled WGS sequence"/>
</dbReference>
<comment type="caution">
    <text evidence="2">The sequence shown here is derived from an EMBL/GenBank/DDBJ whole genome shotgun (WGS) entry which is preliminary data.</text>
</comment>
<gene>
    <name evidence="2" type="ORF">E0H45_00650</name>
</gene>